<evidence type="ECO:0000256" key="2">
    <source>
        <dbReference type="ARBA" id="ARBA00011738"/>
    </source>
</evidence>
<dbReference type="Gene3D" id="3.30.390.30">
    <property type="match status" value="1"/>
</dbReference>
<feature type="domain" description="FAD/NAD(P)-binding" evidence="20">
    <location>
        <begin position="35"/>
        <end position="355"/>
    </location>
</feature>
<dbReference type="SUPFAM" id="SSF55424">
    <property type="entry name" value="FAD/NAD-linked reductases, dimerisation (C-terminal) domain"/>
    <property type="match status" value="1"/>
</dbReference>
<dbReference type="InterPro" id="IPR004099">
    <property type="entry name" value="Pyr_nucl-diS_OxRdtase_dimer"/>
</dbReference>
<evidence type="ECO:0000256" key="3">
    <source>
        <dbReference type="ARBA" id="ARBA00012661"/>
    </source>
</evidence>
<feature type="domain" description="Pyridine nucleotide-disulphide oxidoreductase dimerisation" evidence="19">
    <location>
        <begin position="375"/>
        <end position="483"/>
    </location>
</feature>
<keyword evidence="13 18" id="KW-0676">Redox-active center</keyword>
<keyword evidence="12" id="KW-1015">Disulfide bond</keyword>
<evidence type="ECO:0000313" key="22">
    <source>
        <dbReference type="Proteomes" id="UP000034087"/>
    </source>
</evidence>
<dbReference type="GO" id="GO:0003955">
    <property type="term" value="F:NAD(P)H dehydrogenase (quinone) activity"/>
    <property type="evidence" value="ECO:0007669"/>
    <property type="project" value="TreeGrafter"/>
</dbReference>
<dbReference type="EMBL" id="LCIR01000003">
    <property type="protein sequence ID" value="KKT60181.1"/>
    <property type="molecule type" value="Genomic_DNA"/>
</dbReference>
<dbReference type="InterPro" id="IPR016156">
    <property type="entry name" value="FAD/NAD-linked_Rdtase_dimer_sf"/>
</dbReference>
<evidence type="ECO:0000313" key="21">
    <source>
        <dbReference type="EMBL" id="KKT60181.1"/>
    </source>
</evidence>
<comment type="caution">
    <text evidence="21">The sequence shown here is derived from an EMBL/GenBank/DDBJ whole genome shotgun (WGS) entry which is preliminary data.</text>
</comment>
<keyword evidence="7" id="KW-0479">Metal-binding</keyword>
<keyword evidence="16" id="KW-0547">Nucleotide-binding</keyword>
<evidence type="ECO:0000256" key="15">
    <source>
        <dbReference type="ARBA" id="ARBA00048984"/>
    </source>
</evidence>
<dbReference type="GO" id="GO:0050787">
    <property type="term" value="P:detoxification of mercury ion"/>
    <property type="evidence" value="ECO:0007669"/>
    <property type="project" value="InterPro"/>
</dbReference>
<protein>
    <recommendedName>
        <fullName evidence="4">Mercuric reductase</fullName>
        <ecNumber evidence="3">1.16.1.1</ecNumber>
    </recommendedName>
    <alternativeName>
        <fullName evidence="14">Hg(II) reductase</fullName>
    </alternativeName>
</protein>
<dbReference type="GO" id="GO:0016668">
    <property type="term" value="F:oxidoreductase activity, acting on a sulfur group of donors, NAD(P) as acceptor"/>
    <property type="evidence" value="ECO:0007669"/>
    <property type="project" value="InterPro"/>
</dbReference>
<feature type="binding site" evidence="16">
    <location>
        <begin position="208"/>
        <end position="215"/>
    </location>
    <ligand>
        <name>NAD(+)</name>
        <dbReference type="ChEBI" id="CHEBI:57540"/>
    </ligand>
</feature>
<keyword evidence="9" id="KW-0521">NADP</keyword>
<comment type="subunit">
    <text evidence="2">Homodimer.</text>
</comment>
<dbReference type="InterPro" id="IPR001100">
    <property type="entry name" value="Pyr_nuc-diS_OxRdtase"/>
</dbReference>
<dbReference type="Pfam" id="PF07992">
    <property type="entry name" value="Pyr_redox_2"/>
    <property type="match status" value="1"/>
</dbReference>
<evidence type="ECO:0000256" key="1">
    <source>
        <dbReference type="ARBA" id="ARBA00007532"/>
    </source>
</evidence>
<dbReference type="InterPro" id="IPR036188">
    <property type="entry name" value="FAD/NAD-bd_sf"/>
</dbReference>
<proteinExistence type="inferred from homology"/>
<keyword evidence="10" id="KW-0476">Mercury</keyword>
<dbReference type="Gene3D" id="3.50.50.60">
    <property type="entry name" value="FAD/NAD(P)-binding domain"/>
    <property type="match status" value="2"/>
</dbReference>
<dbReference type="GO" id="GO:0045340">
    <property type="term" value="F:mercury ion binding"/>
    <property type="evidence" value="ECO:0007669"/>
    <property type="project" value="InterPro"/>
</dbReference>
<comment type="similarity">
    <text evidence="1 18">Belongs to the class-I pyridine nucleotide-disulfide oxidoreductase family.</text>
</comment>
<dbReference type="PRINTS" id="PR00411">
    <property type="entry name" value="PNDRDTASEI"/>
</dbReference>
<dbReference type="GO" id="GO:0050660">
    <property type="term" value="F:flavin adenine dinucleotide binding"/>
    <property type="evidence" value="ECO:0007669"/>
    <property type="project" value="InterPro"/>
</dbReference>
<dbReference type="FunFam" id="3.30.390.30:FF:000001">
    <property type="entry name" value="Dihydrolipoyl dehydrogenase"/>
    <property type="match status" value="1"/>
</dbReference>
<keyword evidence="5" id="KW-0475">Mercuric resistance</keyword>
<reference evidence="21 22" key="1">
    <citation type="journal article" date="2015" name="Nature">
        <title>rRNA introns, odd ribosomes, and small enigmatic genomes across a large radiation of phyla.</title>
        <authorList>
            <person name="Brown C.T."/>
            <person name="Hug L.A."/>
            <person name="Thomas B.C."/>
            <person name="Sharon I."/>
            <person name="Castelle C.J."/>
            <person name="Singh A."/>
            <person name="Wilkins M.J."/>
            <person name="Williams K.H."/>
            <person name="Banfield J.F."/>
        </authorList>
    </citation>
    <scope>NUCLEOTIDE SEQUENCE [LARGE SCALE GENOMIC DNA]</scope>
</reference>
<dbReference type="SUPFAM" id="SSF51905">
    <property type="entry name" value="FAD/NAD(P)-binding domain"/>
    <property type="match status" value="1"/>
</dbReference>
<dbReference type="InterPro" id="IPR023753">
    <property type="entry name" value="FAD/NAD-binding_dom"/>
</dbReference>
<dbReference type="EC" id="1.16.1.1" evidence="3"/>
<organism evidence="21 22">
    <name type="scientific">Candidatus Giovannonibacteria bacterium GW2011_GWA1_44_25</name>
    <dbReference type="NCBI Taxonomy" id="1618645"/>
    <lineage>
        <taxon>Bacteria</taxon>
        <taxon>Candidatus Giovannoniibacteriota</taxon>
    </lineage>
</organism>
<dbReference type="GO" id="GO:0050661">
    <property type="term" value="F:NADP binding"/>
    <property type="evidence" value="ECO:0007669"/>
    <property type="project" value="InterPro"/>
</dbReference>
<dbReference type="PROSITE" id="PS00076">
    <property type="entry name" value="PYRIDINE_REDOX_1"/>
    <property type="match status" value="1"/>
</dbReference>
<keyword evidence="6 18" id="KW-0285">Flavoprotein</keyword>
<evidence type="ECO:0000256" key="14">
    <source>
        <dbReference type="ARBA" id="ARBA00031725"/>
    </source>
</evidence>
<dbReference type="InterPro" id="IPR012999">
    <property type="entry name" value="Pyr_OxRdtase_I_AS"/>
</dbReference>
<accession>A0A0G1ILC7</accession>
<feature type="binding site" evidence="16">
    <location>
        <position position="82"/>
    </location>
    <ligand>
        <name>FAD</name>
        <dbReference type="ChEBI" id="CHEBI:57692"/>
    </ligand>
</feature>
<dbReference type="PANTHER" id="PTHR43014">
    <property type="entry name" value="MERCURIC REDUCTASE"/>
    <property type="match status" value="1"/>
</dbReference>
<dbReference type="NCBIfam" id="TIGR02053">
    <property type="entry name" value="MerA"/>
    <property type="match status" value="1"/>
</dbReference>
<evidence type="ECO:0000256" key="13">
    <source>
        <dbReference type="ARBA" id="ARBA00023284"/>
    </source>
</evidence>
<evidence type="ECO:0000256" key="8">
    <source>
        <dbReference type="ARBA" id="ARBA00022827"/>
    </source>
</evidence>
<feature type="binding site" evidence="16">
    <location>
        <position position="339"/>
    </location>
    <ligand>
        <name>FAD</name>
        <dbReference type="ChEBI" id="CHEBI:57692"/>
    </ligand>
</feature>
<comment type="catalytic activity">
    <reaction evidence="15">
        <text>Hg + NADP(+) + H(+) = Hg(2+) + NADPH</text>
        <dbReference type="Rhea" id="RHEA:23856"/>
        <dbReference type="ChEBI" id="CHEBI:15378"/>
        <dbReference type="ChEBI" id="CHEBI:16170"/>
        <dbReference type="ChEBI" id="CHEBI:16793"/>
        <dbReference type="ChEBI" id="CHEBI:57783"/>
        <dbReference type="ChEBI" id="CHEBI:58349"/>
        <dbReference type="EC" id="1.16.1.1"/>
    </reaction>
</comment>
<dbReference type="GO" id="GO:0016152">
    <property type="term" value="F:mercury (II) reductase (NADP+) activity"/>
    <property type="evidence" value="ECO:0007669"/>
    <property type="project" value="UniProtKB-EC"/>
</dbReference>
<feature type="disulfide bond" description="Redox-active" evidence="17">
    <location>
        <begin position="73"/>
        <end position="78"/>
    </location>
</feature>
<dbReference type="InterPro" id="IPR021179">
    <property type="entry name" value="Mercury_reductase_MerA"/>
</dbReference>
<dbReference type="Proteomes" id="UP000034087">
    <property type="component" value="Unassembled WGS sequence"/>
</dbReference>
<name>A0A0G1ILC7_9BACT</name>
<evidence type="ECO:0000256" key="5">
    <source>
        <dbReference type="ARBA" id="ARBA00022466"/>
    </source>
</evidence>
<dbReference type="Pfam" id="PF02852">
    <property type="entry name" value="Pyr_redox_dim"/>
    <property type="match status" value="1"/>
</dbReference>
<keyword evidence="8 16" id="KW-0274">FAD</keyword>
<dbReference type="PIRSF" id="PIRSF000350">
    <property type="entry name" value="Mercury_reductase_MerA"/>
    <property type="match status" value="1"/>
</dbReference>
<evidence type="ECO:0000256" key="12">
    <source>
        <dbReference type="ARBA" id="ARBA00023157"/>
    </source>
</evidence>
<evidence type="ECO:0000256" key="17">
    <source>
        <dbReference type="PIRSR" id="PIRSR000350-4"/>
    </source>
</evidence>
<feature type="binding site" evidence="16">
    <location>
        <position position="298"/>
    </location>
    <ligand>
        <name>NAD(+)</name>
        <dbReference type="ChEBI" id="CHEBI:57540"/>
    </ligand>
</feature>
<evidence type="ECO:0000256" key="9">
    <source>
        <dbReference type="ARBA" id="ARBA00022857"/>
    </source>
</evidence>
<evidence type="ECO:0000256" key="18">
    <source>
        <dbReference type="RuleBase" id="RU003691"/>
    </source>
</evidence>
<gene>
    <name evidence="21" type="ORF">UW53_C0003G0092</name>
</gene>
<evidence type="ECO:0000256" key="10">
    <source>
        <dbReference type="ARBA" id="ARBA00022914"/>
    </source>
</evidence>
<evidence type="ECO:0000256" key="4">
    <source>
        <dbReference type="ARBA" id="ARBA00014791"/>
    </source>
</evidence>
<sequence length="498" mass="53855">MKTAENSERSITNLNKRPLPICSRSGLQHNFMQKFDLIIIGGGAGAFAAAIRANELKAKTALVNAGLPLGGTCVNVGCVPSKTLLYAGEILHHSKHHGVAGVELEVKNFDFQKVVQDELSLVEKLRQEKYEKVLKNLEYVTAIEGKAKFISQNEVEVNGEKLSAEKFIIAAGSTASVPPIEGIREAGFITHIEALKMPKQPKELVVIGAGPLGLEFAQMFARFGTKVTILQRGDSIFPHSEKALTDRLAEILAKEGITIKTNVEVKSARKESDKRIVSYQIGEAQEEVSADEILLAAGKTPNTQGLGLDIAGIEIDKRQAVAVNQNFQTSNKNIFAVGDVTNGPLRLEPTAGREGTLAAENALKDTTLSIDYNAVPYTIFTDPQLAGVGFTEDEQMKQVGVCACRTVSFENVPKAIIMRRTEGLIKMAIHPQTKQILGVHILAPNAGELIAEAMMLVKNENTIDDVVNSLPMFPTLSEAIKIAALSFTKDISKLSCCV</sequence>
<evidence type="ECO:0000259" key="19">
    <source>
        <dbReference type="Pfam" id="PF02852"/>
    </source>
</evidence>
<evidence type="ECO:0000259" key="20">
    <source>
        <dbReference type="Pfam" id="PF07992"/>
    </source>
</evidence>
<comment type="cofactor">
    <cofactor evidence="16">
        <name>FAD</name>
        <dbReference type="ChEBI" id="CHEBI:57692"/>
    </cofactor>
    <text evidence="16">Binds 1 FAD per subunit.</text>
</comment>
<evidence type="ECO:0000256" key="6">
    <source>
        <dbReference type="ARBA" id="ARBA00022630"/>
    </source>
</evidence>
<evidence type="ECO:0000256" key="11">
    <source>
        <dbReference type="ARBA" id="ARBA00023002"/>
    </source>
</evidence>
<dbReference type="AlphaFoldDB" id="A0A0G1ILC7"/>
<keyword evidence="16" id="KW-0520">NAD</keyword>
<dbReference type="PATRIC" id="fig|1618645.3.peg.302"/>
<dbReference type="PRINTS" id="PR00368">
    <property type="entry name" value="FADPNR"/>
</dbReference>
<dbReference type="PANTHER" id="PTHR43014:SF4">
    <property type="entry name" value="PYRIDINE NUCLEOTIDE-DISULFIDE OXIDOREDUCTASE RCLA-RELATED"/>
    <property type="match status" value="1"/>
</dbReference>
<evidence type="ECO:0000256" key="16">
    <source>
        <dbReference type="PIRSR" id="PIRSR000350-3"/>
    </source>
</evidence>
<keyword evidence="11 18" id="KW-0560">Oxidoreductase</keyword>
<evidence type="ECO:0000256" key="7">
    <source>
        <dbReference type="ARBA" id="ARBA00022723"/>
    </source>
</evidence>